<dbReference type="PANTHER" id="PTHR10036:SF3">
    <property type="entry name" value="PROTEIN SLEEPLESS-RELATED"/>
    <property type="match status" value="1"/>
</dbReference>
<dbReference type="RefSeq" id="XP_038072132.1">
    <property type="nucleotide sequence ID" value="XM_038216204.1"/>
</dbReference>
<name>A0A914B9L3_PATMI</name>
<organism evidence="5 6">
    <name type="scientific">Patiria miniata</name>
    <name type="common">Bat star</name>
    <name type="synonym">Asterina miniata</name>
    <dbReference type="NCBI Taxonomy" id="46514"/>
    <lineage>
        <taxon>Eukaryota</taxon>
        <taxon>Metazoa</taxon>
        <taxon>Echinodermata</taxon>
        <taxon>Eleutherozoa</taxon>
        <taxon>Asterozoa</taxon>
        <taxon>Asteroidea</taxon>
        <taxon>Valvatacea</taxon>
        <taxon>Valvatida</taxon>
        <taxon>Asterinidae</taxon>
        <taxon>Patiria</taxon>
    </lineage>
</organism>
<keyword evidence="1 4" id="KW-0732">Signal</keyword>
<dbReference type="InterPro" id="IPR045860">
    <property type="entry name" value="Snake_toxin-like_sf"/>
</dbReference>
<evidence type="ECO:0000313" key="5">
    <source>
        <dbReference type="EnsemblMetazoa" id="XP_038072132.1"/>
    </source>
</evidence>
<feature type="region of interest" description="Disordered" evidence="3">
    <location>
        <begin position="123"/>
        <end position="145"/>
    </location>
</feature>
<evidence type="ECO:0000256" key="2">
    <source>
        <dbReference type="ARBA" id="ARBA00023157"/>
    </source>
</evidence>
<evidence type="ECO:0000256" key="4">
    <source>
        <dbReference type="SAM" id="SignalP"/>
    </source>
</evidence>
<feature type="compositionally biased region" description="Polar residues" evidence="3">
    <location>
        <begin position="127"/>
        <end position="137"/>
    </location>
</feature>
<sequence>MPNSMNSKLGLVIVMIVASKIRCGNAISCYVCDSNNNDCNPGTATTCGSGQICMNEVRDENSLFIVRKVCKEIDACHTQENQNPSQCHRGENVNSVCYYCCDTNLCNSGDYLDVTTVAASTTHGTTQSLPDPTTLPVTTAPPDPTTLPVTTAPPDPTKQAMTAAPIDPTPSAHFSAVDQDTTTTHVAQSTSTVTPSQASSCSSDWRSQSSYFVVTDLHHTIHSSEMIIKTPARSRLACSLMCIHQSGCGFFAFNGETLACSLGGGIYESSKVQAQDGSTVFQRL</sequence>
<dbReference type="OMA" id="CKEIDAC"/>
<protein>
    <submittedName>
        <fullName evidence="5">Uncharacterized protein</fullName>
    </submittedName>
</protein>
<feature type="signal peptide" evidence="4">
    <location>
        <begin position="1"/>
        <end position="26"/>
    </location>
</feature>
<reference evidence="5" key="1">
    <citation type="submission" date="2022-11" db="UniProtKB">
        <authorList>
            <consortium name="EnsemblMetazoa"/>
        </authorList>
    </citation>
    <scope>IDENTIFICATION</scope>
</reference>
<keyword evidence="2" id="KW-1015">Disulfide bond</keyword>
<dbReference type="PANTHER" id="PTHR10036">
    <property type="entry name" value="CD59 GLYCOPROTEIN"/>
    <property type="match status" value="1"/>
</dbReference>
<proteinExistence type="predicted"/>
<dbReference type="GeneID" id="119740783"/>
<dbReference type="AlphaFoldDB" id="A0A914B9L3"/>
<dbReference type="CDD" id="cd23539">
    <property type="entry name" value="TFP_LU_ECD_CinHb4_like"/>
    <property type="match status" value="1"/>
</dbReference>
<dbReference type="Proteomes" id="UP000887568">
    <property type="component" value="Unplaced"/>
</dbReference>
<accession>A0A914B9L3</accession>
<dbReference type="SUPFAM" id="SSF57302">
    <property type="entry name" value="Snake toxin-like"/>
    <property type="match status" value="1"/>
</dbReference>
<keyword evidence="6" id="KW-1185">Reference proteome</keyword>
<dbReference type="OrthoDB" id="9888558at2759"/>
<evidence type="ECO:0000256" key="1">
    <source>
        <dbReference type="ARBA" id="ARBA00022729"/>
    </source>
</evidence>
<evidence type="ECO:0000313" key="6">
    <source>
        <dbReference type="Proteomes" id="UP000887568"/>
    </source>
</evidence>
<dbReference type="EnsemblMetazoa" id="XM_038216204.1">
    <property type="protein sequence ID" value="XP_038072132.1"/>
    <property type="gene ID" value="LOC119740783"/>
</dbReference>
<feature type="chain" id="PRO_5037265215" evidence="4">
    <location>
        <begin position="27"/>
        <end position="284"/>
    </location>
</feature>
<evidence type="ECO:0000256" key="3">
    <source>
        <dbReference type="SAM" id="MobiDB-lite"/>
    </source>
</evidence>